<protein>
    <submittedName>
        <fullName evidence="2">Adenylate cyclase</fullName>
        <ecNumber evidence="2">4.6.1.1</ecNumber>
    </submittedName>
</protein>
<evidence type="ECO:0000259" key="1">
    <source>
        <dbReference type="PROSITE" id="PS51707"/>
    </source>
</evidence>
<dbReference type="PROSITE" id="PS51707">
    <property type="entry name" value="CYTH"/>
    <property type="match status" value="1"/>
</dbReference>
<dbReference type="STRING" id="1604004.HLASA_1574"/>
<reference evidence="4" key="2">
    <citation type="submission" date="2015-05" db="EMBL/GenBank/DDBJ databases">
        <title>Complete genome sequence of Halanaeroarchaeum sulfurireducens type strain M27-SA2, a sulfate-reducer haloarchaeon from marine anoxic lake Medee.</title>
        <authorList>
            <person name="Messina E."/>
            <person name="Kublanov I.V."/>
            <person name="Toshchakov S."/>
            <person name="Arcadi E."/>
            <person name="La Spada G."/>
            <person name="La Cono V."/>
            <person name="Yakimov M.M."/>
        </authorList>
    </citation>
    <scope>NUCLEOTIDE SEQUENCE [LARGE SCALE GENOMIC DNA]</scope>
    <source>
        <strain evidence="4">M27-SA2</strain>
    </source>
</reference>
<dbReference type="SUPFAM" id="SSF55154">
    <property type="entry name" value="CYTH-like phosphatases"/>
    <property type="match status" value="1"/>
</dbReference>
<reference evidence="2 5" key="1">
    <citation type="journal article" date="2015" name="ISME J.">
        <title>Elemental sulfur and acetate can support life of a novel strictly anaerobic haloarchaeon.</title>
        <authorList>
            <person name="Sorokin D.Y."/>
            <person name="Kublanov I.V."/>
            <person name="Gavrilov S.N."/>
            <person name="Rojo D."/>
            <person name="Roman P."/>
            <person name="Golyshin P.N."/>
            <person name="Slepak V.Z."/>
            <person name="Smedile F."/>
            <person name="Ferrer M."/>
            <person name="Messina E."/>
            <person name="La Cono V."/>
            <person name="Yakimov M.M."/>
        </authorList>
    </citation>
    <scope>NUCLEOTIDE SEQUENCE [LARGE SCALE GENOMIC DNA]</scope>
    <source>
        <strain evidence="2 5">HSR2</strain>
    </source>
</reference>
<evidence type="ECO:0000313" key="2">
    <source>
        <dbReference type="EMBL" id="AKH98065.1"/>
    </source>
</evidence>
<feature type="domain" description="CYTH" evidence="1">
    <location>
        <begin position="1"/>
        <end position="177"/>
    </location>
</feature>
<keyword evidence="5" id="KW-1185">Reference proteome</keyword>
<keyword evidence="2" id="KW-0456">Lyase</keyword>
<dbReference type="OrthoDB" id="46040at2157"/>
<dbReference type="Pfam" id="PF01928">
    <property type="entry name" value="CYTH"/>
    <property type="match status" value="1"/>
</dbReference>
<organism evidence="2 5">
    <name type="scientific">Halanaeroarchaeum sulfurireducens</name>
    <dbReference type="NCBI Taxonomy" id="1604004"/>
    <lineage>
        <taxon>Archaea</taxon>
        <taxon>Methanobacteriati</taxon>
        <taxon>Methanobacteriota</taxon>
        <taxon>Stenosarchaea group</taxon>
        <taxon>Halobacteria</taxon>
        <taxon>Halobacteriales</taxon>
        <taxon>Halobacteriaceae</taxon>
        <taxon>Halanaeroarchaeum</taxon>
    </lineage>
</organism>
<evidence type="ECO:0000313" key="3">
    <source>
        <dbReference type="EMBL" id="ALG82459.1"/>
    </source>
</evidence>
<dbReference type="GeneID" id="26010912"/>
<dbReference type="KEGG" id="hsf:HLASA_1574"/>
<dbReference type="PATRIC" id="fig|1604004.4.peg.1659"/>
<accession>A0A0F7PD43</accession>
<dbReference type="Proteomes" id="UP000069906">
    <property type="component" value="Chromosome"/>
</dbReference>
<dbReference type="SMART" id="SM01118">
    <property type="entry name" value="CYTH"/>
    <property type="match status" value="1"/>
</dbReference>
<name>A0A0F7PD43_9EURY</name>
<dbReference type="EMBL" id="CP011564">
    <property type="protein sequence ID" value="ALG82459.1"/>
    <property type="molecule type" value="Genomic_DNA"/>
</dbReference>
<dbReference type="InterPro" id="IPR008173">
    <property type="entry name" value="Adenylyl_cyclase_CyaB"/>
</dbReference>
<proteinExistence type="predicted"/>
<dbReference type="RefSeq" id="WP_050048755.1">
    <property type="nucleotide sequence ID" value="NZ_CP008874.1"/>
</dbReference>
<dbReference type="GO" id="GO:0004016">
    <property type="term" value="F:adenylate cyclase activity"/>
    <property type="evidence" value="ECO:0007669"/>
    <property type="project" value="UniProtKB-EC"/>
</dbReference>
<dbReference type="InterPro" id="IPR023577">
    <property type="entry name" value="CYTH_domain"/>
</dbReference>
<evidence type="ECO:0000313" key="5">
    <source>
        <dbReference type="Proteomes" id="UP000069906"/>
    </source>
</evidence>
<dbReference type="EMBL" id="CP008874">
    <property type="protein sequence ID" value="AKH98065.1"/>
    <property type="molecule type" value="Genomic_DNA"/>
</dbReference>
<reference evidence="3 4" key="3">
    <citation type="journal article" date="2016" name="Stand. Genomic Sci.">
        <title>Complete genome sequence of 'Halanaeroarchaeum sulfurireducens' M27-SA2, a sulfur-reducing and acetate-oxidizing haloarchaeon from the deep-sea hypersaline anoxic lake Medee.</title>
        <authorList>
            <person name="Messina E."/>
            <person name="Sorokin D.Y."/>
            <person name="Kublanov I.V."/>
            <person name="Toshchakov S."/>
            <person name="Lopatina A."/>
            <person name="Arcadi E."/>
            <person name="Smedile F."/>
            <person name="La Spada G."/>
            <person name="La Cono V."/>
            <person name="Yakimov M.M."/>
        </authorList>
    </citation>
    <scope>NUCLEOTIDE SEQUENCE [LARGE SCALE GENOMIC DNA]</scope>
    <source>
        <strain evidence="3 4">M27-SA2</strain>
    </source>
</reference>
<gene>
    <name evidence="2" type="primary">cyaB</name>
    <name evidence="3" type="ORF">HLASA_1574</name>
    <name evidence="2" type="ORF">HLASF_1587</name>
</gene>
<dbReference type="Gene3D" id="2.40.320.10">
    <property type="entry name" value="Hypothetical Protein Pfu-838710-001"/>
    <property type="match status" value="1"/>
</dbReference>
<dbReference type="AlphaFoldDB" id="A0A0F7PD43"/>
<dbReference type="EC" id="4.6.1.1" evidence="2"/>
<evidence type="ECO:0000313" key="4">
    <source>
        <dbReference type="Proteomes" id="UP000060390"/>
    </source>
</evidence>
<dbReference type="InterPro" id="IPR033469">
    <property type="entry name" value="CYTH-like_dom_sf"/>
</dbReference>
<dbReference type="NCBIfam" id="TIGR00318">
    <property type="entry name" value="cyaB"/>
    <property type="match status" value="1"/>
</dbReference>
<dbReference type="PANTHER" id="PTHR21028">
    <property type="entry name" value="SI:CH211-156B7.4"/>
    <property type="match status" value="1"/>
</dbReference>
<dbReference type="PANTHER" id="PTHR21028:SF2">
    <property type="entry name" value="CYTH DOMAIN-CONTAINING PROTEIN"/>
    <property type="match status" value="1"/>
</dbReference>
<sequence>MYEVEVKVRADHESVRSTLERLDARRRGTVEQTDVYFDAPHRNFAETDEALRLRREVEGEESRTVLTYKGSRVDEESKTREEIEMPIDDVSDAKAILEALGFEPAATVAKTRDRWTLEGYEVALDDVDGLGQYLEVEAEAEEDEIELVRDGAIQVLRSLDLDPDAQIRTSYLGLLLADEGSKNS</sequence>
<dbReference type="Proteomes" id="UP000060390">
    <property type="component" value="Chromosome"/>
</dbReference>
<dbReference type="KEGG" id="hsu:HLASF_1587"/>
<dbReference type="CDD" id="cd07890">
    <property type="entry name" value="CYTH-like_AC_IV-like"/>
    <property type="match status" value="1"/>
</dbReference>
<dbReference type="HOGENOM" id="CLU_105244_2_0_2"/>